<dbReference type="Pfam" id="PF01549">
    <property type="entry name" value="ShK"/>
    <property type="match status" value="1"/>
</dbReference>
<dbReference type="SMART" id="SM00254">
    <property type="entry name" value="ShKT"/>
    <property type="match status" value="1"/>
</dbReference>
<proteinExistence type="predicted"/>
<organism evidence="3 4">
    <name type="scientific">Syphacia muris</name>
    <dbReference type="NCBI Taxonomy" id="451379"/>
    <lineage>
        <taxon>Eukaryota</taxon>
        <taxon>Metazoa</taxon>
        <taxon>Ecdysozoa</taxon>
        <taxon>Nematoda</taxon>
        <taxon>Chromadorea</taxon>
        <taxon>Rhabditida</taxon>
        <taxon>Spirurina</taxon>
        <taxon>Oxyuridomorpha</taxon>
        <taxon>Oxyuroidea</taxon>
        <taxon>Oxyuridae</taxon>
        <taxon>Syphacia</taxon>
    </lineage>
</organism>
<dbReference type="Proteomes" id="UP000046393">
    <property type="component" value="Unplaced"/>
</dbReference>
<sequence length="193" mass="19897">MADANFFSRASVLLLGSSLPFFRRGFYGGLNAYGLPPSTMDTLGSYGYGLSSLECLDRSSQCPYWASTGQCSTGGLYLSRICPQSCGSCLGFGSGLSNGLGAAISTALGSGLGAGLSAGLGSVFNGYNLYGIGGYSGYGTGIGEGLYGENALYGDSLLPYRGLRSGIYPFKYKPSSKTVTASESVKPKSPFKQ</sequence>
<evidence type="ECO:0000313" key="4">
    <source>
        <dbReference type="WBParaSite" id="SMUV_0000005901-mRNA-1"/>
    </source>
</evidence>
<accession>A0A0N5A7Q1</accession>
<dbReference type="WBParaSite" id="SMUV_0000005901-mRNA-1">
    <property type="protein sequence ID" value="SMUV_0000005901-mRNA-1"/>
    <property type="gene ID" value="SMUV_0000005901"/>
</dbReference>
<feature type="domain" description="ShKT" evidence="2">
    <location>
        <begin position="55"/>
        <end position="89"/>
    </location>
</feature>
<evidence type="ECO:0000259" key="2">
    <source>
        <dbReference type="PROSITE" id="PS51670"/>
    </source>
</evidence>
<dbReference type="InterPro" id="IPR003582">
    <property type="entry name" value="ShKT_dom"/>
</dbReference>
<feature type="disulfide bond" evidence="1">
    <location>
        <begin position="55"/>
        <end position="89"/>
    </location>
</feature>
<keyword evidence="3" id="KW-1185">Reference proteome</keyword>
<evidence type="ECO:0000313" key="3">
    <source>
        <dbReference type="Proteomes" id="UP000046393"/>
    </source>
</evidence>
<comment type="caution">
    <text evidence="1">Lacks conserved residue(s) required for the propagation of feature annotation.</text>
</comment>
<reference evidence="4" key="1">
    <citation type="submission" date="2017-02" db="UniProtKB">
        <authorList>
            <consortium name="WormBaseParasite"/>
        </authorList>
    </citation>
    <scope>IDENTIFICATION</scope>
</reference>
<dbReference type="AlphaFoldDB" id="A0A0N5A7Q1"/>
<name>A0A0N5A7Q1_9BILA</name>
<keyword evidence="1" id="KW-1015">Disulfide bond</keyword>
<evidence type="ECO:0000256" key="1">
    <source>
        <dbReference type="PROSITE-ProRule" id="PRU01005"/>
    </source>
</evidence>
<dbReference type="PROSITE" id="PS51670">
    <property type="entry name" value="SHKT"/>
    <property type="match status" value="1"/>
</dbReference>
<protein>
    <submittedName>
        <fullName evidence="4">ShKT domain-containing protein</fullName>
    </submittedName>
</protein>